<dbReference type="EMBL" id="JAWNGG020000026">
    <property type="protein sequence ID" value="KAK9307761.1"/>
    <property type="molecule type" value="Genomic_DNA"/>
</dbReference>
<comment type="caution">
    <text evidence="1">The sequence shown here is derived from an EMBL/GenBank/DDBJ whole genome shotgun (WGS) entry which is preliminary data.</text>
</comment>
<reference evidence="1 2" key="1">
    <citation type="submission" date="2024-05" db="EMBL/GenBank/DDBJ databases">
        <title>The nuclear and mitochondrial genome assemblies of Tetragonisca angustula (Apidae: Meliponini), a tiny yet remarkable pollinator in the Neotropics.</title>
        <authorList>
            <person name="Ferrari R."/>
            <person name="Ricardo P.C."/>
            <person name="Dias F.C."/>
            <person name="Araujo N.S."/>
            <person name="Soares D.O."/>
            <person name="Zhou Q.-S."/>
            <person name="Zhu C.-D."/>
            <person name="Coutinho L."/>
            <person name="Airas M.C."/>
            <person name="Batista T.M."/>
        </authorList>
    </citation>
    <scope>NUCLEOTIDE SEQUENCE [LARGE SCALE GENOMIC DNA]</scope>
    <source>
        <strain evidence="1">ASF017062</strain>
        <tissue evidence="1">Abdomen</tissue>
    </source>
</reference>
<evidence type="ECO:0000313" key="1">
    <source>
        <dbReference type="EMBL" id="KAK9307761.1"/>
    </source>
</evidence>
<organism evidence="1 2">
    <name type="scientific">Tetragonisca angustula</name>
    <dbReference type="NCBI Taxonomy" id="166442"/>
    <lineage>
        <taxon>Eukaryota</taxon>
        <taxon>Metazoa</taxon>
        <taxon>Ecdysozoa</taxon>
        <taxon>Arthropoda</taxon>
        <taxon>Hexapoda</taxon>
        <taxon>Insecta</taxon>
        <taxon>Pterygota</taxon>
        <taxon>Neoptera</taxon>
        <taxon>Endopterygota</taxon>
        <taxon>Hymenoptera</taxon>
        <taxon>Apocrita</taxon>
        <taxon>Aculeata</taxon>
        <taxon>Apoidea</taxon>
        <taxon>Anthophila</taxon>
        <taxon>Apidae</taxon>
        <taxon>Tetragonisca</taxon>
    </lineage>
</organism>
<dbReference type="AlphaFoldDB" id="A0AAW1ACX2"/>
<sequence length="86" mass="10122">MYTPLWRYYGGPKTRFHCVASSVLFRFAQLRPLHISATIFFFHFSTSKHLVGNVGHMFSFSRDAVDILVNRAEYFYNAGESRLFEY</sequence>
<protein>
    <submittedName>
        <fullName evidence="1">Uncharacterized protein</fullName>
    </submittedName>
</protein>
<gene>
    <name evidence="1" type="ORF">QLX08_002004</name>
</gene>
<keyword evidence="2" id="KW-1185">Reference proteome</keyword>
<evidence type="ECO:0000313" key="2">
    <source>
        <dbReference type="Proteomes" id="UP001432146"/>
    </source>
</evidence>
<name>A0AAW1ACX2_9HYME</name>
<proteinExistence type="predicted"/>
<accession>A0AAW1ACX2</accession>
<dbReference type="Proteomes" id="UP001432146">
    <property type="component" value="Unassembled WGS sequence"/>
</dbReference>